<dbReference type="SUPFAM" id="SSF53633">
    <property type="entry name" value="Carbamate kinase-like"/>
    <property type="match status" value="1"/>
</dbReference>
<dbReference type="PIRSF" id="PIRSF000726">
    <property type="entry name" value="Asp_kin"/>
    <property type="match status" value="1"/>
</dbReference>
<dbReference type="GO" id="GO:0005829">
    <property type="term" value="C:cytosol"/>
    <property type="evidence" value="ECO:0007669"/>
    <property type="project" value="TreeGrafter"/>
</dbReference>
<reference evidence="13 14" key="1">
    <citation type="journal article" date="2012" name="BMC Genomics">
        <title>Genome analysis of a simultaneously predatory and prey-independent, novel Bdellovibrio bacteriovorus from the River Tiber, supports in silico predictions of both ancient and recent lateral gene transfer from diverse bacteria.</title>
        <authorList>
            <person name="Hobley L."/>
            <person name="Lerner T.R."/>
            <person name="Williams L.E."/>
            <person name="Lambert C."/>
            <person name="Till R."/>
            <person name="Milner D.S."/>
            <person name="Basford S.M."/>
            <person name="Capeness M.J."/>
            <person name="Fenton A.K."/>
            <person name="Atterbury R.J."/>
            <person name="Harris M.A."/>
            <person name="Sockett R.E."/>
        </authorList>
    </citation>
    <scope>NUCLEOTIDE SEQUENCE [LARGE SCALE GENOMIC DNA]</scope>
    <source>
        <strain evidence="13 14">Tiberius</strain>
    </source>
</reference>
<dbReference type="PANTHER" id="PTHR21499">
    <property type="entry name" value="ASPARTATE KINASE"/>
    <property type="match status" value="1"/>
</dbReference>
<keyword evidence="5 9" id="KW-0418">Kinase</keyword>
<evidence type="ECO:0000256" key="10">
    <source>
        <dbReference type="RuleBase" id="RU004249"/>
    </source>
</evidence>
<feature type="binding site" evidence="8">
    <location>
        <position position="245"/>
    </location>
    <ligand>
        <name>ATP</name>
        <dbReference type="ChEBI" id="CHEBI:30616"/>
    </ligand>
</feature>
<accession>K7Z6K0</accession>
<dbReference type="InterPro" id="IPR001341">
    <property type="entry name" value="Asp_kinase"/>
</dbReference>
<dbReference type="GO" id="GO:0005524">
    <property type="term" value="F:ATP binding"/>
    <property type="evidence" value="ECO:0007669"/>
    <property type="project" value="UniProtKB-KW"/>
</dbReference>
<comment type="pathway">
    <text evidence="1 10">Amino-acid biosynthesis; L-lysine biosynthesis via DAP pathway; (S)-tetrahydrodipicolinate from L-aspartate: step 1/4.</text>
</comment>
<dbReference type="UniPathway" id="UPA00034">
    <property type="reaction ID" value="UER00015"/>
</dbReference>
<dbReference type="CDD" id="cd04258">
    <property type="entry name" value="AAK_AKiii-LysC-EC"/>
    <property type="match status" value="1"/>
</dbReference>
<dbReference type="InterPro" id="IPR045865">
    <property type="entry name" value="ACT-like_dom_sf"/>
</dbReference>
<dbReference type="PATRIC" id="fig|1069642.3.peg.120"/>
<dbReference type="SUPFAM" id="SSF55021">
    <property type="entry name" value="ACT-like"/>
    <property type="match status" value="2"/>
</dbReference>
<dbReference type="CDD" id="cd04932">
    <property type="entry name" value="ACT_AKiii-LysC-EC_1"/>
    <property type="match status" value="1"/>
</dbReference>
<gene>
    <name evidence="13" type="primary">lysC</name>
    <name evidence="13" type="ORF">Bdt_0124</name>
</gene>
<keyword evidence="10" id="KW-0028">Amino-acid biosynthesis</keyword>
<sequence>MHVAKLVVSKFGGTSMGDADCMLRSAEVSFRQGSGLVVVSATSGTTNDLISLGKTAESQAWPESEKILSKIQDKHNKIAQDLKLPADAKAQLETLFEEMSSLAKGVHLLKDCSVKAMDTLMSLGERMSSVLFTEAMSQVLKKHGGVKTAELLDVRTVLRTDDQFGKAKPLTSEVASLCQKNLSFLRDGKKVMCTQGYIGMTEEGITTTLGRGGSDYSAAILAEGISADVLEIWTDVAGIATTDPRLCPKAQPISEISFKEASELATFGAKILHPATLLPAIRKNIPVFVGSSFDAEARGTWVRMDVKDHPLIRAMALRKKQVLVTLSTPEMLYAHGFLFQIFKIFNDHKVSIDAITTSEISVSVTLDDSTLLNKNLIKDLSQIADVQVEENLALISLIGNNINHTPGLGKKIFEAIPDINVRMICLGASKHNFCFLVADEQGPEAIKRLHACFIEAGIEEMA</sequence>
<keyword evidence="4 8" id="KW-0547">Nucleotide-binding</keyword>
<comment type="catalytic activity">
    <reaction evidence="7 9">
        <text>L-aspartate + ATP = 4-phospho-L-aspartate + ADP</text>
        <dbReference type="Rhea" id="RHEA:23776"/>
        <dbReference type="ChEBI" id="CHEBI:29991"/>
        <dbReference type="ChEBI" id="CHEBI:30616"/>
        <dbReference type="ChEBI" id="CHEBI:57535"/>
        <dbReference type="ChEBI" id="CHEBI:456216"/>
        <dbReference type="EC" id="2.7.2.4"/>
    </reaction>
</comment>
<dbReference type="AlphaFoldDB" id="K7Z6K0"/>
<dbReference type="NCBIfam" id="NF006570">
    <property type="entry name" value="PRK09084.1"/>
    <property type="match status" value="1"/>
</dbReference>
<comment type="similarity">
    <text evidence="2 9">Belongs to the aspartokinase family.</text>
</comment>
<dbReference type="InterPro" id="IPR041745">
    <property type="entry name" value="AKiii-LysC-EC"/>
</dbReference>
<comment type="pathway">
    <text evidence="10">Amino-acid biosynthesis; L-methionine biosynthesis via de novo pathway; L-homoserine from L-aspartate: step 1/3.</text>
</comment>
<dbReference type="GO" id="GO:0004072">
    <property type="term" value="F:aspartate kinase activity"/>
    <property type="evidence" value="ECO:0007669"/>
    <property type="project" value="UniProtKB-EC"/>
</dbReference>
<evidence type="ECO:0000256" key="6">
    <source>
        <dbReference type="ARBA" id="ARBA00022840"/>
    </source>
</evidence>
<evidence type="ECO:0000256" key="7">
    <source>
        <dbReference type="ARBA" id="ARBA00047872"/>
    </source>
</evidence>
<dbReference type="Proteomes" id="UP000010074">
    <property type="component" value="Chromosome"/>
</dbReference>
<keyword evidence="3 9" id="KW-0808">Transferase</keyword>
<dbReference type="InterPro" id="IPR005260">
    <property type="entry name" value="Asp_kin_monofn"/>
</dbReference>
<dbReference type="PROSITE" id="PS00324">
    <property type="entry name" value="ASPARTOKINASE"/>
    <property type="match status" value="1"/>
</dbReference>
<evidence type="ECO:0000259" key="11">
    <source>
        <dbReference type="Pfam" id="PF00696"/>
    </source>
</evidence>
<evidence type="ECO:0000256" key="2">
    <source>
        <dbReference type="ARBA" id="ARBA00010122"/>
    </source>
</evidence>
<organism evidence="13 14">
    <name type="scientific">Bdellovibrio bacteriovorus str. Tiberius</name>
    <dbReference type="NCBI Taxonomy" id="1069642"/>
    <lineage>
        <taxon>Bacteria</taxon>
        <taxon>Pseudomonadati</taxon>
        <taxon>Bdellovibrionota</taxon>
        <taxon>Bdellovibrionia</taxon>
        <taxon>Bdellovibrionales</taxon>
        <taxon>Pseudobdellovibrionaceae</taxon>
        <taxon>Bdellovibrio</taxon>
    </lineage>
</organism>
<feature type="domain" description="Aspartokinase ACT" evidence="12">
    <location>
        <begin position="395"/>
        <end position="453"/>
    </location>
</feature>
<dbReference type="Pfam" id="PF22468">
    <property type="entry name" value="ACT_9"/>
    <property type="match status" value="1"/>
</dbReference>
<evidence type="ECO:0000313" key="13">
    <source>
        <dbReference type="EMBL" id="AFX99833.1"/>
    </source>
</evidence>
<proteinExistence type="inferred from homology"/>
<evidence type="ECO:0000313" key="14">
    <source>
        <dbReference type="Proteomes" id="UP000010074"/>
    </source>
</evidence>
<dbReference type="NCBIfam" id="TIGR00657">
    <property type="entry name" value="asp_kinases"/>
    <property type="match status" value="1"/>
</dbReference>
<dbReference type="InterPro" id="IPR001048">
    <property type="entry name" value="Asp/Glu/Uridylate_kinase"/>
</dbReference>
<feature type="binding site" evidence="8">
    <location>
        <begin position="234"/>
        <end position="235"/>
    </location>
    <ligand>
        <name>ATP</name>
        <dbReference type="ChEBI" id="CHEBI:30616"/>
    </ligand>
</feature>
<dbReference type="InterPro" id="IPR036393">
    <property type="entry name" value="AceGlu_kinase-like_sf"/>
</dbReference>
<feature type="domain" description="Aspartate/glutamate/uridylate kinase" evidence="11">
    <location>
        <begin position="5"/>
        <end position="290"/>
    </location>
</feature>
<evidence type="ECO:0000259" key="12">
    <source>
        <dbReference type="Pfam" id="PF22468"/>
    </source>
</evidence>
<evidence type="ECO:0000256" key="3">
    <source>
        <dbReference type="ARBA" id="ARBA00022679"/>
    </source>
</evidence>
<evidence type="ECO:0000256" key="9">
    <source>
        <dbReference type="RuleBase" id="RU003448"/>
    </source>
</evidence>
<evidence type="ECO:0000256" key="8">
    <source>
        <dbReference type="PIRSR" id="PIRSR000726-1"/>
    </source>
</evidence>
<dbReference type="Gene3D" id="3.40.1160.10">
    <property type="entry name" value="Acetylglutamate kinase-like"/>
    <property type="match status" value="1"/>
</dbReference>
<comment type="pathway">
    <text evidence="10">Amino-acid biosynthesis; L-threonine biosynthesis; L-threonine from L-aspartate: step 1/5.</text>
</comment>
<dbReference type="InterPro" id="IPR054352">
    <property type="entry name" value="ACT_Aspartokinase"/>
</dbReference>
<dbReference type="GO" id="GO:0009088">
    <property type="term" value="P:threonine biosynthetic process"/>
    <property type="evidence" value="ECO:0007669"/>
    <property type="project" value="UniProtKB-UniPathway"/>
</dbReference>
<dbReference type="Gene3D" id="3.30.70.260">
    <property type="match status" value="2"/>
</dbReference>
<keyword evidence="6 8" id="KW-0067">ATP-binding</keyword>
<dbReference type="EMBL" id="CP002930">
    <property type="protein sequence ID" value="AFX99833.1"/>
    <property type="molecule type" value="Genomic_DNA"/>
</dbReference>
<name>K7Z6K0_BDEBC</name>
<dbReference type="HOGENOM" id="CLU_009116_6_0_7"/>
<evidence type="ECO:0000256" key="4">
    <source>
        <dbReference type="ARBA" id="ARBA00022741"/>
    </source>
</evidence>
<dbReference type="STRING" id="1069642.Bdt_0124"/>
<dbReference type="CDD" id="cd04917">
    <property type="entry name" value="ACT_AKiii-LysC-EC_2"/>
    <property type="match status" value="1"/>
</dbReference>
<evidence type="ECO:0000256" key="1">
    <source>
        <dbReference type="ARBA" id="ARBA00004766"/>
    </source>
</evidence>
<dbReference type="PANTHER" id="PTHR21499:SF59">
    <property type="entry name" value="ASPARTOKINASE"/>
    <property type="match status" value="1"/>
</dbReference>
<dbReference type="InterPro" id="IPR042199">
    <property type="entry name" value="AsparK_Bifunc_asparK/hSer_DH"/>
</dbReference>
<dbReference type="EC" id="2.7.2.4" evidence="9"/>
<dbReference type="UniPathway" id="UPA00051">
    <property type="reaction ID" value="UER00462"/>
</dbReference>
<dbReference type="InterPro" id="IPR047962">
    <property type="entry name" value="LysC_ACT_2"/>
</dbReference>
<protein>
    <recommendedName>
        <fullName evidence="9">Aspartokinase</fullName>
        <ecNumber evidence="9">2.7.2.4</ecNumber>
    </recommendedName>
</protein>
<dbReference type="Gene3D" id="1.20.120.1320">
    <property type="entry name" value="Aspartokinase, catalytic domain"/>
    <property type="match status" value="1"/>
</dbReference>
<dbReference type="GO" id="GO:0009089">
    <property type="term" value="P:lysine biosynthetic process via diaminopimelate"/>
    <property type="evidence" value="ECO:0007669"/>
    <property type="project" value="UniProtKB-UniPathway"/>
</dbReference>
<dbReference type="UniPathway" id="UPA00050">
    <property type="reaction ID" value="UER00461"/>
</dbReference>
<evidence type="ECO:0000256" key="5">
    <source>
        <dbReference type="ARBA" id="ARBA00022777"/>
    </source>
</evidence>
<dbReference type="KEGG" id="bbat:Bdt_0124"/>
<dbReference type="GO" id="GO:0009090">
    <property type="term" value="P:homoserine biosynthetic process"/>
    <property type="evidence" value="ECO:0007669"/>
    <property type="project" value="TreeGrafter"/>
</dbReference>
<dbReference type="InterPro" id="IPR018042">
    <property type="entry name" value="Aspartate_kinase_CS"/>
</dbReference>
<dbReference type="Pfam" id="PF00696">
    <property type="entry name" value="AA_kinase"/>
    <property type="match status" value="1"/>
</dbReference>